<keyword evidence="4" id="KW-0788">Thiol protease</keyword>
<protein>
    <submittedName>
        <fullName evidence="6">NlpC/P60 family protein</fullName>
    </submittedName>
</protein>
<dbReference type="EMBL" id="JAUFSA010000007">
    <property type="protein sequence ID" value="MDP7739667.1"/>
    <property type="molecule type" value="Genomic_DNA"/>
</dbReference>
<organism evidence="6 7">
    <name type="scientific">Mycobacterium paragordonae</name>
    <dbReference type="NCBI Taxonomy" id="1389713"/>
    <lineage>
        <taxon>Bacteria</taxon>
        <taxon>Bacillati</taxon>
        <taxon>Actinomycetota</taxon>
        <taxon>Actinomycetes</taxon>
        <taxon>Mycobacteriales</taxon>
        <taxon>Mycobacteriaceae</taxon>
        <taxon>Mycobacterium</taxon>
    </lineage>
</organism>
<evidence type="ECO:0000259" key="5">
    <source>
        <dbReference type="PROSITE" id="PS51935"/>
    </source>
</evidence>
<keyword evidence="3" id="KW-0378">Hydrolase</keyword>
<comment type="caution">
    <text evidence="6">The sequence shown here is derived from an EMBL/GenBank/DDBJ whole genome shotgun (WGS) entry which is preliminary data.</text>
</comment>
<evidence type="ECO:0000256" key="2">
    <source>
        <dbReference type="ARBA" id="ARBA00022670"/>
    </source>
</evidence>
<dbReference type="InterPro" id="IPR000064">
    <property type="entry name" value="NLP_P60_dom"/>
</dbReference>
<dbReference type="AlphaFoldDB" id="A0AAJ1S912"/>
<evidence type="ECO:0000256" key="4">
    <source>
        <dbReference type="ARBA" id="ARBA00022807"/>
    </source>
</evidence>
<reference evidence="6" key="1">
    <citation type="submission" date="2023-06" db="EMBL/GenBank/DDBJ databases">
        <title>Identification of two novel mycobacterium reveal diversities and complexities of Mycobacterium gordonae clade.</title>
        <authorList>
            <person name="Matsumoto Y."/>
            <person name="Nakamura S."/>
            <person name="Motooka D."/>
            <person name="Fukushima K."/>
        </authorList>
    </citation>
    <scope>NUCLEOTIDE SEQUENCE</scope>
    <source>
        <strain evidence="6">TY812</strain>
    </source>
</reference>
<dbReference type="Proteomes" id="UP001229081">
    <property type="component" value="Unassembled WGS sequence"/>
</dbReference>
<dbReference type="PANTHER" id="PTHR47359:SF3">
    <property type="entry name" value="NLP_P60 DOMAIN-CONTAINING PROTEIN-RELATED"/>
    <property type="match status" value="1"/>
</dbReference>
<dbReference type="GO" id="GO:0008234">
    <property type="term" value="F:cysteine-type peptidase activity"/>
    <property type="evidence" value="ECO:0007669"/>
    <property type="project" value="UniProtKB-KW"/>
</dbReference>
<feature type="domain" description="NlpC/P60" evidence="5">
    <location>
        <begin position="273"/>
        <end position="397"/>
    </location>
</feature>
<dbReference type="InterPro" id="IPR038765">
    <property type="entry name" value="Papain-like_cys_pep_sf"/>
</dbReference>
<accession>A0AAJ1S912</accession>
<dbReference type="RefSeq" id="WP_306256096.1">
    <property type="nucleotide sequence ID" value="NZ_JAUFSA010000007.1"/>
</dbReference>
<evidence type="ECO:0000313" key="6">
    <source>
        <dbReference type="EMBL" id="MDP7739667.1"/>
    </source>
</evidence>
<dbReference type="InterPro" id="IPR051794">
    <property type="entry name" value="PG_Endopeptidase_C40"/>
</dbReference>
<dbReference type="GO" id="GO:0006508">
    <property type="term" value="P:proteolysis"/>
    <property type="evidence" value="ECO:0007669"/>
    <property type="project" value="UniProtKB-KW"/>
</dbReference>
<dbReference type="PROSITE" id="PS51935">
    <property type="entry name" value="NLPC_P60"/>
    <property type="match status" value="1"/>
</dbReference>
<dbReference type="Gene3D" id="3.90.1720.10">
    <property type="entry name" value="endopeptidase domain like (from Nostoc punctiforme)"/>
    <property type="match status" value="1"/>
</dbReference>
<name>A0AAJ1S912_9MYCO</name>
<dbReference type="SUPFAM" id="SSF54001">
    <property type="entry name" value="Cysteine proteinases"/>
    <property type="match status" value="1"/>
</dbReference>
<keyword evidence="2" id="KW-0645">Protease</keyword>
<gene>
    <name evidence="6" type="ORF">QXL92_33615</name>
</gene>
<dbReference type="PANTHER" id="PTHR47359">
    <property type="entry name" value="PEPTIDOGLYCAN DL-ENDOPEPTIDASE CWLO"/>
    <property type="match status" value="1"/>
</dbReference>
<comment type="similarity">
    <text evidence="1">Belongs to the peptidase C40 family.</text>
</comment>
<sequence>MKSPRKTTLAVTAAIVLAAITAPIAIIAFVITPTSAAYNPAQQLNECDAHMRATGMVAQNAPPITISGPNADNNAQVIVAVGEKMHIPPQGIIVAEATALTESGLKNYANDGTGKLAGDQHGIEASLQLPHDAVGHDHGSLGIMQQQFPWWGTIQELMTPAIAARKFYEALLKVPNWQNLPVTVAAQAVQGSALPDAYAQWEPRARALYAAYRGAGGTTSDADAAALGVGAALPAGPNATAALPAGMTTLCDVLKTDTAQQQAARANPDMNASEAGVRAVHAAQSQIGLPYVWGGGGPNGPTGGGFDCSGLTSYAIYQASGKVLPRQTYGQVNAGIPVPDASQILPGDLVLSNFSERGPEHVQLYAGGGQVVEAQDFGVPVKMSPFPRGKVIIRRVL</sequence>
<evidence type="ECO:0000256" key="1">
    <source>
        <dbReference type="ARBA" id="ARBA00007074"/>
    </source>
</evidence>
<evidence type="ECO:0000313" key="7">
    <source>
        <dbReference type="Proteomes" id="UP001229081"/>
    </source>
</evidence>
<evidence type="ECO:0000256" key="3">
    <source>
        <dbReference type="ARBA" id="ARBA00022801"/>
    </source>
</evidence>
<dbReference type="Pfam" id="PF00877">
    <property type="entry name" value="NLPC_P60"/>
    <property type="match status" value="1"/>
</dbReference>
<proteinExistence type="inferred from homology"/>